<protein>
    <recommendedName>
        <fullName evidence="2">Heavy metal binding domain-containing protein</fullName>
    </recommendedName>
</protein>
<dbReference type="RefSeq" id="WP_147192108.1">
    <property type="nucleotide sequence ID" value="NZ_CP042435.1"/>
</dbReference>
<dbReference type="Pfam" id="PF19335">
    <property type="entry name" value="HMBD"/>
    <property type="match status" value="3"/>
</dbReference>
<accession>A0A5B8VE28</accession>
<evidence type="ECO:0000313" key="4">
    <source>
        <dbReference type="Proteomes" id="UP000321533"/>
    </source>
</evidence>
<feature type="domain" description="Heavy metal binding" evidence="2">
    <location>
        <begin position="79"/>
        <end position="102"/>
    </location>
</feature>
<organism evidence="3 4">
    <name type="scientific">Panacibacter ginsenosidivorans</name>
    <dbReference type="NCBI Taxonomy" id="1813871"/>
    <lineage>
        <taxon>Bacteria</taxon>
        <taxon>Pseudomonadati</taxon>
        <taxon>Bacteroidota</taxon>
        <taxon>Chitinophagia</taxon>
        <taxon>Chitinophagales</taxon>
        <taxon>Chitinophagaceae</taxon>
        <taxon>Panacibacter</taxon>
    </lineage>
</organism>
<keyword evidence="4" id="KW-1185">Reference proteome</keyword>
<dbReference type="EMBL" id="CP042435">
    <property type="protein sequence ID" value="QEC69251.1"/>
    <property type="molecule type" value="Genomic_DNA"/>
</dbReference>
<dbReference type="AlphaFoldDB" id="A0A5B8VE28"/>
<dbReference type="InterPro" id="IPR045800">
    <property type="entry name" value="HMBD"/>
</dbReference>
<evidence type="ECO:0000256" key="1">
    <source>
        <dbReference type="SAM" id="SignalP"/>
    </source>
</evidence>
<evidence type="ECO:0000313" key="3">
    <source>
        <dbReference type="EMBL" id="QEC69251.1"/>
    </source>
</evidence>
<feature type="chain" id="PRO_5023149165" description="Heavy metal binding domain-containing protein" evidence="1">
    <location>
        <begin position="20"/>
        <end position="154"/>
    </location>
</feature>
<dbReference type="KEGG" id="pgin:FRZ67_18765"/>
<gene>
    <name evidence="3" type="ORF">FRZ67_18765</name>
</gene>
<sequence length="154" mass="16852">MKKLIILLFAVTASLATFAQKAKAPTPEIISSTVTVIETYSCPMHPDVTSDKTGKCTKCGSDLLLSKKELLKREVVKIYSCSMHPEVVSYTAGKCSRCGMDLLVSKKEQLKREVVRLYTCGMHPEVVSDTMGRCPVCGMGLVEKKSTADNKTPM</sequence>
<name>A0A5B8VE28_9BACT</name>
<feature type="signal peptide" evidence="1">
    <location>
        <begin position="1"/>
        <end position="19"/>
    </location>
</feature>
<dbReference type="Proteomes" id="UP000321533">
    <property type="component" value="Chromosome"/>
</dbReference>
<proteinExistence type="predicted"/>
<keyword evidence="1" id="KW-0732">Signal</keyword>
<feature type="domain" description="Heavy metal binding" evidence="2">
    <location>
        <begin position="40"/>
        <end position="63"/>
    </location>
</feature>
<reference evidence="3 4" key="1">
    <citation type="journal article" date="2016" name="Int. J. Syst. Evol. Microbiol.">
        <title>Panacibacter ginsenosidivorans gen. nov., sp. nov., with ginsenoside converting activity isolated from soil of a ginseng field.</title>
        <authorList>
            <person name="Siddiqi M.Z."/>
            <person name="Muhammad Shafi S."/>
            <person name="Choi K.D."/>
            <person name="Im W.T."/>
        </authorList>
    </citation>
    <scope>NUCLEOTIDE SEQUENCE [LARGE SCALE GENOMIC DNA]</scope>
    <source>
        <strain evidence="3 4">Gsoil1550</strain>
    </source>
</reference>
<dbReference type="GO" id="GO:0046872">
    <property type="term" value="F:metal ion binding"/>
    <property type="evidence" value="ECO:0007669"/>
    <property type="project" value="InterPro"/>
</dbReference>
<feature type="domain" description="Heavy metal binding" evidence="2">
    <location>
        <begin position="118"/>
        <end position="144"/>
    </location>
</feature>
<dbReference type="OrthoDB" id="1521937at2"/>
<evidence type="ECO:0000259" key="2">
    <source>
        <dbReference type="Pfam" id="PF19335"/>
    </source>
</evidence>